<dbReference type="InterPro" id="IPR017896">
    <property type="entry name" value="4Fe4S_Fe-S-bd"/>
</dbReference>
<proteinExistence type="inferred from homology"/>
<evidence type="ECO:0000256" key="9">
    <source>
        <dbReference type="ARBA" id="ARBA00047365"/>
    </source>
</evidence>
<evidence type="ECO:0000259" key="10">
    <source>
        <dbReference type="PROSITE" id="PS51379"/>
    </source>
</evidence>
<evidence type="ECO:0000256" key="7">
    <source>
        <dbReference type="ARBA" id="ARBA00023004"/>
    </source>
</evidence>
<dbReference type="InterPro" id="IPR012839">
    <property type="entry name" value="Organic_radical_activase"/>
</dbReference>
<dbReference type="SUPFAM" id="SSF54862">
    <property type="entry name" value="4Fe-4S ferredoxins"/>
    <property type="match status" value="1"/>
</dbReference>
<keyword evidence="7" id="KW-0408">Iron</keyword>
<dbReference type="PROSITE" id="PS51379">
    <property type="entry name" value="4FE4S_FER_2"/>
    <property type="match status" value="2"/>
</dbReference>
<dbReference type="InterPro" id="IPR034457">
    <property type="entry name" value="Organic_radical-activating"/>
</dbReference>
<dbReference type="PIRSF" id="PIRSF000371">
    <property type="entry name" value="PFL_act_enz"/>
    <property type="match status" value="1"/>
</dbReference>
<accession>A0A1T5MKB7</accession>
<dbReference type="SFLD" id="SFLDG01118">
    <property type="entry name" value="activating_enzymes__group_2"/>
    <property type="match status" value="1"/>
</dbReference>
<dbReference type="PANTHER" id="PTHR30352">
    <property type="entry name" value="PYRUVATE FORMATE-LYASE-ACTIVATING ENZYME"/>
    <property type="match status" value="1"/>
</dbReference>
<dbReference type="InterPro" id="IPR058240">
    <property type="entry name" value="rSAM_sf"/>
</dbReference>
<dbReference type="InterPro" id="IPR001989">
    <property type="entry name" value="Radical_activat_CS"/>
</dbReference>
<reference evidence="12 13" key="1">
    <citation type="submission" date="2017-02" db="EMBL/GenBank/DDBJ databases">
        <authorList>
            <person name="Peterson S.W."/>
        </authorList>
    </citation>
    <scope>NUCLEOTIDE SEQUENCE [LARGE SCALE GENOMIC DNA]</scope>
    <source>
        <strain evidence="12 13">M1</strain>
    </source>
</reference>
<evidence type="ECO:0000256" key="3">
    <source>
        <dbReference type="ARBA" id="ARBA00022485"/>
    </source>
</evidence>
<evidence type="ECO:0000313" key="12">
    <source>
        <dbReference type="EMBL" id="SKC88503.1"/>
    </source>
</evidence>
<sequence>MASINYKAKGVVFDIQRFSVNDGPGIRTIVFLKGCPLRCQWCSNPESQRVAPDVLFDASECIRCGKCANVCPHGAIKPENPGHVHRDICVGCGECVGVCPTGALILKGEVSTVEEVIRQLKKDTVMYRKSGGGITLSGGEPLVQWEFATELLKACKAQGWNTAIETTGYGSSEAIESVIPWIDYVLLDCKSRDTNVHKKYVGVDNELIGKNSVHIAELGKNTIIRVPTIPGVNATEEDFRKIAEFAKTLSGVDTIHILPYHRYGENKYKLLDRDYPMGQIKELHAEDVEIFKDILEQYGFKCLIGG</sequence>
<protein>
    <submittedName>
        <fullName evidence="12">Glycerol dehydratase, cobalamin-independent, small subunit</fullName>
    </submittedName>
</protein>
<dbReference type="Gene3D" id="3.20.20.70">
    <property type="entry name" value="Aldolase class I"/>
    <property type="match status" value="1"/>
</dbReference>
<evidence type="ECO:0000256" key="4">
    <source>
        <dbReference type="ARBA" id="ARBA00022691"/>
    </source>
</evidence>
<dbReference type="SFLD" id="SFLDG01066">
    <property type="entry name" value="organic_radical-activating_enz"/>
    <property type="match status" value="1"/>
</dbReference>
<feature type="domain" description="4Fe-4S ferredoxin-type" evidence="10">
    <location>
        <begin position="52"/>
        <end position="81"/>
    </location>
</feature>
<dbReference type="Proteomes" id="UP000190285">
    <property type="component" value="Unassembled WGS sequence"/>
</dbReference>
<name>A0A1T5MKB7_9FIRM</name>
<feature type="domain" description="4Fe-4S ferredoxin-type" evidence="10">
    <location>
        <begin position="83"/>
        <end position="109"/>
    </location>
</feature>
<comment type="similarity">
    <text evidence="2">Belongs to the organic radical-activating enzymes family.</text>
</comment>
<keyword evidence="8" id="KW-0411">Iron-sulfur</keyword>
<dbReference type="InterPro" id="IPR017900">
    <property type="entry name" value="4Fe4S_Fe_S_CS"/>
</dbReference>
<keyword evidence="5" id="KW-0479">Metal-binding</keyword>
<dbReference type="Gene3D" id="3.30.70.20">
    <property type="match status" value="1"/>
</dbReference>
<dbReference type="AlphaFoldDB" id="A0A1T5MKB7"/>
<evidence type="ECO:0000256" key="6">
    <source>
        <dbReference type="ARBA" id="ARBA00023002"/>
    </source>
</evidence>
<keyword evidence="6" id="KW-0560">Oxidoreductase</keyword>
<comment type="catalytic activity">
    <reaction evidence="9">
        <text>glycyl-[protein] + reduced [flavodoxin] + S-adenosyl-L-methionine = glycin-2-yl radical-[protein] + semiquinone [flavodoxin] + 5'-deoxyadenosine + L-methionine + H(+)</text>
        <dbReference type="Rhea" id="RHEA:61976"/>
        <dbReference type="Rhea" id="RHEA-COMP:10622"/>
        <dbReference type="Rhea" id="RHEA-COMP:14480"/>
        <dbReference type="Rhea" id="RHEA-COMP:15993"/>
        <dbReference type="Rhea" id="RHEA-COMP:15994"/>
        <dbReference type="ChEBI" id="CHEBI:15378"/>
        <dbReference type="ChEBI" id="CHEBI:17319"/>
        <dbReference type="ChEBI" id="CHEBI:29947"/>
        <dbReference type="ChEBI" id="CHEBI:32722"/>
        <dbReference type="ChEBI" id="CHEBI:57618"/>
        <dbReference type="ChEBI" id="CHEBI:57844"/>
        <dbReference type="ChEBI" id="CHEBI:59789"/>
        <dbReference type="ChEBI" id="CHEBI:140311"/>
    </reaction>
</comment>
<evidence type="ECO:0000256" key="1">
    <source>
        <dbReference type="ARBA" id="ARBA00001966"/>
    </source>
</evidence>
<evidence type="ECO:0000313" key="13">
    <source>
        <dbReference type="Proteomes" id="UP000190285"/>
    </source>
</evidence>
<dbReference type="InterPro" id="IPR040074">
    <property type="entry name" value="BssD/PflA/YjjW"/>
</dbReference>
<dbReference type="GO" id="GO:0046872">
    <property type="term" value="F:metal ion binding"/>
    <property type="evidence" value="ECO:0007669"/>
    <property type="project" value="UniProtKB-KW"/>
</dbReference>
<evidence type="ECO:0000256" key="2">
    <source>
        <dbReference type="ARBA" id="ARBA00009777"/>
    </source>
</evidence>
<evidence type="ECO:0000256" key="5">
    <source>
        <dbReference type="ARBA" id="ARBA00022723"/>
    </source>
</evidence>
<dbReference type="PROSITE" id="PS51918">
    <property type="entry name" value="RADICAL_SAM"/>
    <property type="match status" value="1"/>
</dbReference>
<organism evidence="12 13">
    <name type="scientific">Maledivibacter halophilus</name>
    <dbReference type="NCBI Taxonomy" id="36842"/>
    <lineage>
        <taxon>Bacteria</taxon>
        <taxon>Bacillati</taxon>
        <taxon>Bacillota</taxon>
        <taxon>Clostridia</taxon>
        <taxon>Peptostreptococcales</taxon>
        <taxon>Caminicellaceae</taxon>
        <taxon>Maledivibacter</taxon>
    </lineage>
</organism>
<dbReference type="GO" id="GO:0051539">
    <property type="term" value="F:4 iron, 4 sulfur cluster binding"/>
    <property type="evidence" value="ECO:0007669"/>
    <property type="project" value="UniProtKB-KW"/>
</dbReference>
<dbReference type="EMBL" id="FUZT01000017">
    <property type="protein sequence ID" value="SKC88503.1"/>
    <property type="molecule type" value="Genomic_DNA"/>
</dbReference>
<dbReference type="CDD" id="cd01335">
    <property type="entry name" value="Radical_SAM"/>
    <property type="match status" value="1"/>
</dbReference>
<evidence type="ECO:0000259" key="11">
    <source>
        <dbReference type="PROSITE" id="PS51918"/>
    </source>
</evidence>
<keyword evidence="3" id="KW-0004">4Fe-4S</keyword>
<dbReference type="RefSeq" id="WP_079495453.1">
    <property type="nucleotide sequence ID" value="NZ_FUZT01000017.1"/>
</dbReference>
<keyword evidence="13" id="KW-1185">Reference proteome</keyword>
<dbReference type="InterPro" id="IPR013785">
    <property type="entry name" value="Aldolase_TIM"/>
</dbReference>
<dbReference type="STRING" id="36842.SAMN02194393_04895"/>
<comment type="cofactor">
    <cofactor evidence="1">
        <name>[4Fe-4S] cluster</name>
        <dbReference type="ChEBI" id="CHEBI:49883"/>
    </cofactor>
</comment>
<dbReference type="SFLD" id="SFLDS00029">
    <property type="entry name" value="Radical_SAM"/>
    <property type="match status" value="1"/>
</dbReference>
<dbReference type="SUPFAM" id="SSF102114">
    <property type="entry name" value="Radical SAM enzymes"/>
    <property type="match status" value="1"/>
</dbReference>
<feature type="domain" description="Radical SAM core" evidence="11">
    <location>
        <begin position="21"/>
        <end position="301"/>
    </location>
</feature>
<dbReference type="NCBIfam" id="TIGR02494">
    <property type="entry name" value="PFLE_PFLC"/>
    <property type="match status" value="1"/>
</dbReference>
<keyword evidence="4" id="KW-0949">S-adenosyl-L-methionine</keyword>
<dbReference type="GO" id="GO:0016491">
    <property type="term" value="F:oxidoreductase activity"/>
    <property type="evidence" value="ECO:0007669"/>
    <property type="project" value="UniProtKB-KW"/>
</dbReference>
<dbReference type="InterPro" id="IPR007197">
    <property type="entry name" value="rSAM"/>
</dbReference>
<evidence type="ECO:0000256" key="8">
    <source>
        <dbReference type="ARBA" id="ARBA00023014"/>
    </source>
</evidence>
<dbReference type="CDD" id="cd04410">
    <property type="entry name" value="DMSOR_beta-like"/>
    <property type="match status" value="1"/>
</dbReference>
<dbReference type="OrthoDB" id="9782387at2"/>
<gene>
    <name evidence="12" type="ORF">SAMN02194393_04895</name>
</gene>
<dbReference type="PROSITE" id="PS01087">
    <property type="entry name" value="RADICAL_ACTIVATING"/>
    <property type="match status" value="1"/>
</dbReference>
<dbReference type="PANTHER" id="PTHR30352:SF4">
    <property type="entry name" value="PYRUVATE FORMATE-LYASE 2-ACTIVATING ENZYME"/>
    <property type="match status" value="1"/>
</dbReference>
<dbReference type="Pfam" id="PF00037">
    <property type="entry name" value="Fer4"/>
    <property type="match status" value="2"/>
</dbReference>
<dbReference type="Pfam" id="PF04055">
    <property type="entry name" value="Radical_SAM"/>
    <property type="match status" value="1"/>
</dbReference>
<dbReference type="PROSITE" id="PS00198">
    <property type="entry name" value="4FE4S_FER_1"/>
    <property type="match status" value="1"/>
</dbReference>